<sequence>MKMISYYYLMHVQMCSIQVGMTKFRWGFLRGLARCNSPYWSFASRRFLVSFALDHGCTVSVAWVQVSTCYRPHLI</sequence>
<name>A0AAP0HGI2_9MAGN</name>
<organism evidence="1 2">
    <name type="scientific">Stephania japonica</name>
    <dbReference type="NCBI Taxonomy" id="461633"/>
    <lineage>
        <taxon>Eukaryota</taxon>
        <taxon>Viridiplantae</taxon>
        <taxon>Streptophyta</taxon>
        <taxon>Embryophyta</taxon>
        <taxon>Tracheophyta</taxon>
        <taxon>Spermatophyta</taxon>
        <taxon>Magnoliopsida</taxon>
        <taxon>Ranunculales</taxon>
        <taxon>Menispermaceae</taxon>
        <taxon>Menispermoideae</taxon>
        <taxon>Cissampelideae</taxon>
        <taxon>Stephania</taxon>
    </lineage>
</organism>
<proteinExistence type="predicted"/>
<reference evidence="1 2" key="1">
    <citation type="submission" date="2024-01" db="EMBL/GenBank/DDBJ databases">
        <title>Genome assemblies of Stephania.</title>
        <authorList>
            <person name="Yang L."/>
        </authorList>
    </citation>
    <scope>NUCLEOTIDE SEQUENCE [LARGE SCALE GENOMIC DNA]</scope>
    <source>
        <strain evidence="1">QJT</strain>
        <tissue evidence="1">Leaf</tissue>
    </source>
</reference>
<protein>
    <submittedName>
        <fullName evidence="1">Uncharacterized protein</fullName>
    </submittedName>
</protein>
<dbReference type="AlphaFoldDB" id="A0AAP0HGI2"/>
<dbReference type="Proteomes" id="UP001417504">
    <property type="component" value="Unassembled WGS sequence"/>
</dbReference>
<gene>
    <name evidence="1" type="ORF">Sjap_026510</name>
</gene>
<accession>A0AAP0HGI2</accession>
<comment type="caution">
    <text evidence="1">The sequence shown here is derived from an EMBL/GenBank/DDBJ whole genome shotgun (WGS) entry which is preliminary data.</text>
</comment>
<evidence type="ECO:0000313" key="2">
    <source>
        <dbReference type="Proteomes" id="UP001417504"/>
    </source>
</evidence>
<dbReference type="EMBL" id="JBBNAE010000011">
    <property type="protein sequence ID" value="KAK9086099.1"/>
    <property type="molecule type" value="Genomic_DNA"/>
</dbReference>
<evidence type="ECO:0000313" key="1">
    <source>
        <dbReference type="EMBL" id="KAK9086099.1"/>
    </source>
</evidence>
<keyword evidence="2" id="KW-1185">Reference proteome</keyword>